<sequence>MAAPNANFSDGCLDLVLIKDCPKLALLSLLSELNNGGHVKSPHVLYIKVKAFVLEPGSIAEDPSKEGIMDVDGEVIARGRRTYKWEGKTLMAYDRLHIGVDQGLATIFSPI</sequence>
<dbReference type="InterPro" id="IPR045540">
    <property type="entry name" value="YegS/DAGK_C"/>
</dbReference>
<evidence type="ECO:0000313" key="2">
    <source>
        <dbReference type="EMBL" id="VFQ88997.1"/>
    </source>
</evidence>
<proteinExistence type="predicted"/>
<dbReference type="Pfam" id="PF19279">
    <property type="entry name" value="YegS_C"/>
    <property type="match status" value="1"/>
</dbReference>
<dbReference type="InterPro" id="IPR016064">
    <property type="entry name" value="NAD/diacylglycerol_kinase_sf"/>
</dbReference>
<reference evidence="2 3" key="1">
    <citation type="submission" date="2018-04" db="EMBL/GenBank/DDBJ databases">
        <authorList>
            <person name="Vogel A."/>
        </authorList>
    </citation>
    <scope>NUCLEOTIDE SEQUENCE [LARGE SCALE GENOMIC DNA]</scope>
</reference>
<dbReference type="AlphaFoldDB" id="A0A484MKK6"/>
<evidence type="ECO:0000313" key="3">
    <source>
        <dbReference type="Proteomes" id="UP000595140"/>
    </source>
</evidence>
<organism evidence="2 3">
    <name type="scientific">Cuscuta campestris</name>
    <dbReference type="NCBI Taxonomy" id="132261"/>
    <lineage>
        <taxon>Eukaryota</taxon>
        <taxon>Viridiplantae</taxon>
        <taxon>Streptophyta</taxon>
        <taxon>Embryophyta</taxon>
        <taxon>Tracheophyta</taxon>
        <taxon>Spermatophyta</taxon>
        <taxon>Magnoliopsida</taxon>
        <taxon>eudicotyledons</taxon>
        <taxon>Gunneridae</taxon>
        <taxon>Pentapetalae</taxon>
        <taxon>asterids</taxon>
        <taxon>lamiids</taxon>
        <taxon>Solanales</taxon>
        <taxon>Convolvulaceae</taxon>
        <taxon>Cuscuteae</taxon>
        <taxon>Cuscuta</taxon>
        <taxon>Cuscuta subgen. Grammica</taxon>
        <taxon>Cuscuta sect. Cleistogrammica</taxon>
    </lineage>
</organism>
<dbReference type="GO" id="GO:0046512">
    <property type="term" value="P:sphingosine biosynthetic process"/>
    <property type="evidence" value="ECO:0007669"/>
    <property type="project" value="TreeGrafter"/>
</dbReference>
<dbReference type="GO" id="GO:0001727">
    <property type="term" value="F:lipid kinase activity"/>
    <property type="evidence" value="ECO:0007669"/>
    <property type="project" value="TreeGrafter"/>
</dbReference>
<keyword evidence="3" id="KW-1185">Reference proteome</keyword>
<dbReference type="GO" id="GO:0016020">
    <property type="term" value="C:membrane"/>
    <property type="evidence" value="ECO:0007669"/>
    <property type="project" value="TreeGrafter"/>
</dbReference>
<dbReference type="PANTHER" id="PTHR12358">
    <property type="entry name" value="SPHINGOSINE KINASE"/>
    <property type="match status" value="1"/>
</dbReference>
<dbReference type="OrthoDB" id="3853857at2759"/>
<dbReference type="GO" id="GO:0016773">
    <property type="term" value="F:phosphotransferase activity, alcohol group as acceptor"/>
    <property type="evidence" value="ECO:0007669"/>
    <property type="project" value="UniProtKB-ARBA"/>
</dbReference>
<evidence type="ECO:0000259" key="1">
    <source>
        <dbReference type="Pfam" id="PF19279"/>
    </source>
</evidence>
<dbReference type="SUPFAM" id="SSF111331">
    <property type="entry name" value="NAD kinase/diacylglycerol kinase-like"/>
    <property type="match status" value="1"/>
</dbReference>
<dbReference type="EMBL" id="OOIL02003702">
    <property type="protein sequence ID" value="VFQ88997.1"/>
    <property type="molecule type" value="Genomic_DNA"/>
</dbReference>
<gene>
    <name evidence="2" type="ORF">CCAM_LOCUS30773</name>
</gene>
<accession>A0A484MKK6</accession>
<name>A0A484MKK6_9ASTE</name>
<protein>
    <recommendedName>
        <fullName evidence="1">YegS/DAGK C-terminal domain-containing protein</fullName>
    </recommendedName>
</protein>
<dbReference type="GO" id="GO:0005737">
    <property type="term" value="C:cytoplasm"/>
    <property type="evidence" value="ECO:0007669"/>
    <property type="project" value="TreeGrafter"/>
</dbReference>
<dbReference type="PANTHER" id="PTHR12358:SF31">
    <property type="entry name" value="ACYLGLYCEROL KINASE, MITOCHONDRIAL"/>
    <property type="match status" value="1"/>
</dbReference>
<dbReference type="Gene3D" id="2.60.200.40">
    <property type="match status" value="1"/>
</dbReference>
<feature type="domain" description="YegS/DAGK C-terminal" evidence="1">
    <location>
        <begin position="3"/>
        <end position="78"/>
    </location>
</feature>
<dbReference type="InterPro" id="IPR050187">
    <property type="entry name" value="Lipid_Phosphate_FormReg"/>
</dbReference>
<dbReference type="Proteomes" id="UP000595140">
    <property type="component" value="Unassembled WGS sequence"/>
</dbReference>